<comment type="caution">
    <text evidence="1">The sequence shown here is derived from an EMBL/GenBank/DDBJ whole genome shotgun (WGS) entry which is preliminary data.</text>
</comment>
<reference evidence="1 2" key="1">
    <citation type="journal article" date="2015" name="Stand. Genomic Sci.">
        <title>Genomic Encyclopedia of Bacterial and Archaeal Type Strains, Phase III: the genomes of soil and plant-associated and newly described type strains.</title>
        <authorList>
            <person name="Whitman W.B."/>
            <person name="Woyke T."/>
            <person name="Klenk H.P."/>
            <person name="Zhou Y."/>
            <person name="Lilburn T.G."/>
            <person name="Beck B.J."/>
            <person name="De Vos P."/>
            <person name="Vandamme P."/>
            <person name="Eisen J.A."/>
            <person name="Garrity G."/>
            <person name="Hugenholtz P."/>
            <person name="Kyrpides N.C."/>
        </authorList>
    </citation>
    <scope>NUCLEOTIDE SEQUENCE [LARGE SCALE GENOMIC DNA]</scope>
    <source>
        <strain evidence="1 2">S2T63</strain>
    </source>
</reference>
<dbReference type="OrthoDB" id="5020792at2"/>
<accession>A0A498CBQ6</accession>
<organism evidence="1 2">
    <name type="scientific">Microbacterium telephonicum</name>
    <dbReference type="NCBI Taxonomy" id="1714841"/>
    <lineage>
        <taxon>Bacteria</taxon>
        <taxon>Bacillati</taxon>
        <taxon>Actinomycetota</taxon>
        <taxon>Actinomycetes</taxon>
        <taxon>Micrococcales</taxon>
        <taxon>Microbacteriaceae</taxon>
        <taxon>Microbacterium</taxon>
    </lineage>
</organism>
<proteinExistence type="predicted"/>
<dbReference type="AlphaFoldDB" id="A0A498CBQ6"/>
<dbReference type="RefSeq" id="WP_121057449.1">
    <property type="nucleotide sequence ID" value="NZ_RCDB01000001.1"/>
</dbReference>
<gene>
    <name evidence="1" type="ORF">C7474_0590</name>
</gene>
<keyword evidence="2" id="KW-1185">Reference proteome</keyword>
<name>A0A498CBQ6_9MICO</name>
<dbReference type="EMBL" id="RCDB01000001">
    <property type="protein sequence ID" value="RLK52637.1"/>
    <property type="molecule type" value="Genomic_DNA"/>
</dbReference>
<protein>
    <submittedName>
        <fullName evidence="1">Uncharacterized protein</fullName>
    </submittedName>
</protein>
<sequence length="82" mass="9135">MKRIDIEYGGRMYSVGGREPDEVMREIEEGIESGHHWLRVNDGEGMRRDALLLVTPGVPIAVVPIPGEPSVDPDPRPYVLPD</sequence>
<evidence type="ECO:0000313" key="2">
    <source>
        <dbReference type="Proteomes" id="UP000273158"/>
    </source>
</evidence>
<evidence type="ECO:0000313" key="1">
    <source>
        <dbReference type="EMBL" id="RLK52637.1"/>
    </source>
</evidence>
<dbReference type="Proteomes" id="UP000273158">
    <property type="component" value="Unassembled WGS sequence"/>
</dbReference>